<comment type="subcellular location">
    <subcellularLocation>
        <location evidence="1">Endoplasmic reticulum membrane</location>
        <topology evidence="1">Single-pass type I membrane protein</topology>
    </subcellularLocation>
</comment>
<comment type="similarity">
    <text evidence="8">Belongs to the IRC22 family.</text>
</comment>
<evidence type="ECO:0000313" key="12">
    <source>
        <dbReference type="Proteomes" id="UP000703661"/>
    </source>
</evidence>
<comment type="caution">
    <text evidence="11">The sequence shown here is derived from an EMBL/GenBank/DDBJ whole genome shotgun (WGS) entry which is preliminary data.</text>
</comment>
<dbReference type="InterPro" id="IPR005595">
    <property type="entry name" value="TRAP_alpha"/>
</dbReference>
<dbReference type="OrthoDB" id="1926781at2759"/>
<proteinExistence type="inferred from homology"/>
<dbReference type="EMBL" id="JAAAID010000524">
    <property type="protein sequence ID" value="KAG0016550.1"/>
    <property type="molecule type" value="Genomic_DNA"/>
</dbReference>
<dbReference type="Pfam" id="PF03896">
    <property type="entry name" value="TRAP_alpha"/>
    <property type="match status" value="1"/>
</dbReference>
<dbReference type="PANTHER" id="PTHR12924">
    <property type="entry name" value="TRANSLOCON-ASSOCIATED PROTEIN, ALPHA SUBUNIT"/>
    <property type="match status" value="1"/>
</dbReference>
<name>A0A9P6MXT3_9FUNG</name>
<gene>
    <name evidence="11" type="ORF">BGZ80_009144</name>
</gene>
<keyword evidence="6 9" id="KW-0472">Membrane</keyword>
<feature type="chain" id="PRO_5040158639" description="Translocon-associated protein subunit alpha" evidence="10">
    <location>
        <begin position="24"/>
        <end position="235"/>
    </location>
</feature>
<comment type="function">
    <text evidence="7">Is probably involved in a pathway contributing to genomic integrity.</text>
</comment>
<evidence type="ECO:0000256" key="1">
    <source>
        <dbReference type="ARBA" id="ARBA00004115"/>
    </source>
</evidence>
<evidence type="ECO:0000256" key="4">
    <source>
        <dbReference type="ARBA" id="ARBA00022824"/>
    </source>
</evidence>
<evidence type="ECO:0000256" key="10">
    <source>
        <dbReference type="SAM" id="SignalP"/>
    </source>
</evidence>
<evidence type="ECO:0008006" key="13">
    <source>
        <dbReference type="Google" id="ProtNLM"/>
    </source>
</evidence>
<feature type="transmembrane region" description="Helical" evidence="9">
    <location>
        <begin position="163"/>
        <end position="183"/>
    </location>
</feature>
<dbReference type="PANTHER" id="PTHR12924:SF0">
    <property type="entry name" value="TRANSLOCON-ASSOCIATED PROTEIN SUBUNIT ALPHA"/>
    <property type="match status" value="1"/>
</dbReference>
<sequence length="235" mass="25927">MFGLKTTLKALLCGALILASVSADPTAETPNVELPNVAITADFPNAIAGLTPNLVSGEANKIKVTFKNSGKTDLKVDLIVGSVAEPEDYSQVIRKLTPYRYSTTLKADTTLILPYTINMEQASREVGLTLIADIVDSTKNHFPVLIYNSTVSFSEPMNSWIDLQLIFLYVLIAGIFVAIGMFLKGSFDPEVKKTTKKAPSMTPEEREAALEKMKVLDEDWIPEHHKKSPRVTKRR</sequence>
<organism evidence="11 12">
    <name type="scientific">Entomortierella chlamydospora</name>
    <dbReference type="NCBI Taxonomy" id="101097"/>
    <lineage>
        <taxon>Eukaryota</taxon>
        <taxon>Fungi</taxon>
        <taxon>Fungi incertae sedis</taxon>
        <taxon>Mucoromycota</taxon>
        <taxon>Mortierellomycotina</taxon>
        <taxon>Mortierellomycetes</taxon>
        <taxon>Mortierellales</taxon>
        <taxon>Mortierellaceae</taxon>
        <taxon>Entomortierella</taxon>
    </lineage>
</organism>
<keyword evidence="5 9" id="KW-1133">Transmembrane helix</keyword>
<evidence type="ECO:0000256" key="2">
    <source>
        <dbReference type="ARBA" id="ARBA00022692"/>
    </source>
</evidence>
<keyword evidence="12" id="KW-1185">Reference proteome</keyword>
<keyword evidence="2 9" id="KW-0812">Transmembrane</keyword>
<evidence type="ECO:0000256" key="6">
    <source>
        <dbReference type="ARBA" id="ARBA00023136"/>
    </source>
</evidence>
<evidence type="ECO:0000256" key="5">
    <source>
        <dbReference type="ARBA" id="ARBA00022989"/>
    </source>
</evidence>
<feature type="signal peptide" evidence="10">
    <location>
        <begin position="1"/>
        <end position="23"/>
    </location>
</feature>
<evidence type="ECO:0000256" key="8">
    <source>
        <dbReference type="ARBA" id="ARBA00038311"/>
    </source>
</evidence>
<dbReference type="GO" id="GO:0005789">
    <property type="term" value="C:endoplasmic reticulum membrane"/>
    <property type="evidence" value="ECO:0007669"/>
    <property type="project" value="UniProtKB-SubCell"/>
</dbReference>
<keyword evidence="4" id="KW-0256">Endoplasmic reticulum</keyword>
<evidence type="ECO:0000256" key="9">
    <source>
        <dbReference type="SAM" id="Phobius"/>
    </source>
</evidence>
<dbReference type="AlphaFoldDB" id="A0A9P6MXT3"/>
<keyword evidence="3 10" id="KW-0732">Signal</keyword>
<evidence type="ECO:0000256" key="7">
    <source>
        <dbReference type="ARBA" id="ARBA00037565"/>
    </source>
</evidence>
<dbReference type="Proteomes" id="UP000703661">
    <property type="component" value="Unassembled WGS sequence"/>
</dbReference>
<accession>A0A9P6MXT3</accession>
<evidence type="ECO:0000313" key="11">
    <source>
        <dbReference type="EMBL" id="KAG0016550.1"/>
    </source>
</evidence>
<evidence type="ECO:0000256" key="3">
    <source>
        <dbReference type="ARBA" id="ARBA00022729"/>
    </source>
</evidence>
<reference evidence="11" key="1">
    <citation type="journal article" date="2020" name="Fungal Divers.">
        <title>Resolving the Mortierellaceae phylogeny through synthesis of multi-gene phylogenetics and phylogenomics.</title>
        <authorList>
            <person name="Vandepol N."/>
            <person name="Liber J."/>
            <person name="Desiro A."/>
            <person name="Na H."/>
            <person name="Kennedy M."/>
            <person name="Barry K."/>
            <person name="Grigoriev I.V."/>
            <person name="Miller A.N."/>
            <person name="O'Donnell K."/>
            <person name="Stajich J.E."/>
            <person name="Bonito G."/>
        </authorList>
    </citation>
    <scope>NUCLEOTIDE SEQUENCE</scope>
    <source>
        <strain evidence="11">NRRL 2769</strain>
    </source>
</reference>
<protein>
    <recommendedName>
        <fullName evidence="13">Translocon-associated protein subunit alpha</fullName>
    </recommendedName>
</protein>